<dbReference type="InterPro" id="IPR003870">
    <property type="entry name" value="DUF222"/>
</dbReference>
<gene>
    <name evidence="3" type="ORF">CTE05_27550</name>
</gene>
<feature type="compositionally biased region" description="Basic and acidic residues" evidence="1">
    <location>
        <begin position="273"/>
        <end position="291"/>
    </location>
</feature>
<dbReference type="InterPro" id="IPR003615">
    <property type="entry name" value="HNH_nuc"/>
</dbReference>
<dbReference type="Proteomes" id="UP000321049">
    <property type="component" value="Unassembled WGS sequence"/>
</dbReference>
<dbReference type="AlphaFoldDB" id="A0A511JMJ8"/>
<organism evidence="3 4">
    <name type="scientific">Cellulomonas terrae</name>
    <dbReference type="NCBI Taxonomy" id="311234"/>
    <lineage>
        <taxon>Bacteria</taxon>
        <taxon>Bacillati</taxon>
        <taxon>Actinomycetota</taxon>
        <taxon>Actinomycetes</taxon>
        <taxon>Micrococcales</taxon>
        <taxon>Cellulomonadaceae</taxon>
        <taxon>Cellulomonas</taxon>
    </lineage>
</organism>
<dbReference type="Pfam" id="PF02720">
    <property type="entry name" value="DUF222"/>
    <property type="match status" value="1"/>
</dbReference>
<feature type="domain" description="DUF222" evidence="2">
    <location>
        <begin position="61"/>
        <end position="251"/>
    </location>
</feature>
<evidence type="ECO:0000259" key="2">
    <source>
        <dbReference type="Pfam" id="PF02720"/>
    </source>
</evidence>
<feature type="region of interest" description="Disordered" evidence="1">
    <location>
        <begin position="471"/>
        <end position="518"/>
    </location>
</feature>
<dbReference type="OrthoDB" id="5176970at2"/>
<comment type="caution">
    <text evidence="3">The sequence shown here is derived from an EMBL/GenBank/DDBJ whole genome shotgun (WGS) entry which is preliminary data.</text>
</comment>
<protein>
    <recommendedName>
        <fullName evidence="2">DUF222 domain-containing protein</fullName>
    </recommendedName>
</protein>
<dbReference type="EMBL" id="BJWH01000015">
    <property type="protein sequence ID" value="GEL99208.1"/>
    <property type="molecule type" value="Genomic_DNA"/>
</dbReference>
<accession>A0A511JMJ8</accession>
<evidence type="ECO:0000313" key="3">
    <source>
        <dbReference type="EMBL" id="GEL99208.1"/>
    </source>
</evidence>
<sequence length="518" mass="55906">MFDTPTMTRDAVSRLARLRQSAAQLADQVAACGEWSGRERAEALSSLDLLVAALTRVRADLLVAERNAGTSQRPGDRSFEAARARISRTGAAEATREVRQADALVSMPTVAAAVGDGRVPLGHLDTLARVAATAAPEVAQLFRSAEMQATVVQLAVAQSAPDFARSLAQLAASRDPQALEDTHEAVRRERSLVLSHRARGTYLKGFLDRVAGEALQVALDSTGQVPDGTRSPEQARADALVALARRACAGMAGGEGSARRRVAAGSDVPAAGAEREVRGRAEGVDGAKGETGKGLGASSRPHVSLIVPVETFAALRNHHRDREAARSGDDWVVEDAGQPVPDAADQWSTMAPVPPATLEDGTPVAMSELAQALCDCEITRIVMSAEGVPVDLGRTRRTYSGVHRRAVVARDRQCAWNGCHASARWSQVHHIRWWDRDRGSTSIENGVLLCDYHHHEVHRLDLTIERHAKPPGHLQRRRASDRLPEEEPPFAPMRYTFRRRRDGRTVSAPERNPSAASP</sequence>
<proteinExistence type="predicted"/>
<reference evidence="3 4" key="1">
    <citation type="submission" date="2019-07" db="EMBL/GenBank/DDBJ databases">
        <title>Whole genome shotgun sequence of Cellulomonas terrae NBRC 100819.</title>
        <authorList>
            <person name="Hosoyama A."/>
            <person name="Uohara A."/>
            <person name="Ohji S."/>
            <person name="Ichikawa N."/>
        </authorList>
    </citation>
    <scope>NUCLEOTIDE SEQUENCE [LARGE SCALE GENOMIC DNA]</scope>
    <source>
        <strain evidence="3 4">NBRC 100819</strain>
    </source>
</reference>
<feature type="region of interest" description="Disordered" evidence="1">
    <location>
        <begin position="254"/>
        <end position="300"/>
    </location>
</feature>
<evidence type="ECO:0000256" key="1">
    <source>
        <dbReference type="SAM" id="MobiDB-lite"/>
    </source>
</evidence>
<name>A0A511JMJ8_9CELL</name>
<evidence type="ECO:0000313" key="4">
    <source>
        <dbReference type="Proteomes" id="UP000321049"/>
    </source>
</evidence>
<dbReference type="CDD" id="cd00085">
    <property type="entry name" value="HNHc"/>
    <property type="match status" value="1"/>
</dbReference>
<keyword evidence="4" id="KW-1185">Reference proteome</keyword>